<dbReference type="EMBL" id="QGKV02000649">
    <property type="protein sequence ID" value="KAF3577527.1"/>
    <property type="molecule type" value="Genomic_DNA"/>
</dbReference>
<evidence type="ECO:0000313" key="2">
    <source>
        <dbReference type="Proteomes" id="UP000266723"/>
    </source>
</evidence>
<name>A0ABQ7DIW4_BRACR</name>
<proteinExistence type="predicted"/>
<protein>
    <recommendedName>
        <fullName evidence="3">Mediator of RNA polymerase II transcription subunit 25</fullName>
    </recommendedName>
</protein>
<evidence type="ECO:0008006" key="3">
    <source>
        <dbReference type="Google" id="ProtNLM"/>
    </source>
</evidence>
<gene>
    <name evidence="1" type="ORF">DY000_02030324</name>
</gene>
<accession>A0ABQ7DIW4</accession>
<organism evidence="1 2">
    <name type="scientific">Brassica cretica</name>
    <name type="common">Mustard</name>
    <dbReference type="NCBI Taxonomy" id="69181"/>
    <lineage>
        <taxon>Eukaryota</taxon>
        <taxon>Viridiplantae</taxon>
        <taxon>Streptophyta</taxon>
        <taxon>Embryophyta</taxon>
        <taxon>Tracheophyta</taxon>
        <taxon>Spermatophyta</taxon>
        <taxon>Magnoliopsida</taxon>
        <taxon>eudicotyledons</taxon>
        <taxon>Gunneridae</taxon>
        <taxon>Pentapetalae</taxon>
        <taxon>rosids</taxon>
        <taxon>malvids</taxon>
        <taxon>Brassicales</taxon>
        <taxon>Brassicaceae</taxon>
        <taxon>Brassiceae</taxon>
        <taxon>Brassica</taxon>
    </lineage>
</organism>
<sequence length="386" mass="41446">MELVSQRSQQLQAIDPPNYYGESYNNIVGGGNVDLFDQTSMFDGNASNYNPNMSISNHGPMVENNHKTNVFEAFGPRSNESTGPPPKPFATSSLSPNSCLGIFVTDGVNCCLHFPSVNWPTICLTVFDGVATLLHEKLVASCVEPKVFGGCLFVSTHFHYDKESGAGQSLYEDLWSSSVPVKLIVLISLKSCVTPPAQNSIESLERILILTCAACYNDNTLLVFTESVGFVAFDGEMTRLKNAEIQRSETPATALKGFGWQHLHFPVEDFSIQPLFKASALHNIKDLLQQPMSSTPELLLETTLSLLLVYAQGGANNLGDDMPGAGAVKPQPSSNVTNVVPVNHTGMVACSVTEEATGASSCSIVKPVSGGVTADGAQNFRRMLTS</sequence>
<evidence type="ECO:0000313" key="1">
    <source>
        <dbReference type="EMBL" id="KAF3577527.1"/>
    </source>
</evidence>
<keyword evidence="2" id="KW-1185">Reference proteome</keyword>
<comment type="caution">
    <text evidence="1">The sequence shown here is derived from an EMBL/GenBank/DDBJ whole genome shotgun (WGS) entry which is preliminary data.</text>
</comment>
<reference evidence="1 2" key="1">
    <citation type="journal article" date="2020" name="BMC Genomics">
        <title>Intraspecific diversification of the crop wild relative Brassica cretica Lam. using demographic model selection.</title>
        <authorList>
            <person name="Kioukis A."/>
            <person name="Michalopoulou V.A."/>
            <person name="Briers L."/>
            <person name="Pirintsos S."/>
            <person name="Studholme D.J."/>
            <person name="Pavlidis P."/>
            <person name="Sarris P.F."/>
        </authorList>
    </citation>
    <scope>NUCLEOTIDE SEQUENCE [LARGE SCALE GENOMIC DNA]</scope>
    <source>
        <strain evidence="2">cv. PFS-1207/04</strain>
    </source>
</reference>
<dbReference type="Proteomes" id="UP000266723">
    <property type="component" value="Unassembled WGS sequence"/>
</dbReference>